<dbReference type="AlphaFoldDB" id="A0A8S2PNB0"/>
<dbReference type="PANTHER" id="PTHR46504">
    <property type="entry name" value="TRNASE Z TRZ1"/>
    <property type="match status" value="1"/>
</dbReference>
<dbReference type="EMBL" id="CAJOBA010038256">
    <property type="protein sequence ID" value="CAF4057551.1"/>
    <property type="molecule type" value="Genomic_DNA"/>
</dbReference>
<evidence type="ECO:0000313" key="2">
    <source>
        <dbReference type="EMBL" id="CAF4057551.1"/>
    </source>
</evidence>
<accession>A0A8S2PNB0</accession>
<dbReference type="PANTHER" id="PTHR46504:SF2">
    <property type="entry name" value="TRNASE Z TRZ1"/>
    <property type="match status" value="1"/>
</dbReference>
<proteinExistence type="predicted"/>
<evidence type="ECO:0008006" key="4">
    <source>
        <dbReference type="Google" id="ProtNLM"/>
    </source>
</evidence>
<comment type="caution">
    <text evidence="2">The sequence shown here is derived from an EMBL/GenBank/DDBJ whole genome shotgun (WGS) entry which is preliminary data.</text>
</comment>
<dbReference type="EMBL" id="CAJNOK010016706">
    <property type="protein sequence ID" value="CAF1250050.1"/>
    <property type="molecule type" value="Genomic_DNA"/>
</dbReference>
<sequence length="295" mass="34092">MTTLSTTESKGVVNVYQVWNYRLKLDGFNLSLRGHSRAAEKTGFYIPELDIMLDAGLQSPFHPKLILITHGHSDHSFALPMILTGIKSIPTIYVPNNTKHFYDQFIQSVACLTSQDSEAKATNFDLQDVKPGPDRLPFVTKNQTFYVQVFSCDHSIDCVGYGLMQSNKRLKEEYKNQTKDEIIACRKTGIEIMESYIMYILAYLGDTTPLVFAQEPDIFQYKYIMIECTYLYSEDLELAMKNKHSCFTQLKEIITSHPENTFILIHFSLRYSAEEIRSFFLTEENRLHNIIVWTN</sequence>
<protein>
    <recommendedName>
        <fullName evidence="4">Metallo-beta-lactamase domain-containing protein</fullName>
    </recommendedName>
</protein>
<organism evidence="2 3">
    <name type="scientific">Didymodactylos carnosus</name>
    <dbReference type="NCBI Taxonomy" id="1234261"/>
    <lineage>
        <taxon>Eukaryota</taxon>
        <taxon>Metazoa</taxon>
        <taxon>Spiralia</taxon>
        <taxon>Gnathifera</taxon>
        <taxon>Rotifera</taxon>
        <taxon>Eurotatoria</taxon>
        <taxon>Bdelloidea</taxon>
        <taxon>Philodinida</taxon>
        <taxon>Philodinidae</taxon>
        <taxon>Didymodactylos</taxon>
    </lineage>
</organism>
<dbReference type="Gene3D" id="3.60.15.10">
    <property type="entry name" value="Ribonuclease Z/Hydroxyacylglutathione hydrolase-like"/>
    <property type="match status" value="1"/>
</dbReference>
<gene>
    <name evidence="1" type="ORF">OVA965_LOCUS26235</name>
    <name evidence="2" type="ORF">TMI583_LOCUS26970</name>
</gene>
<evidence type="ECO:0000313" key="3">
    <source>
        <dbReference type="Proteomes" id="UP000682733"/>
    </source>
</evidence>
<reference evidence="2" key="1">
    <citation type="submission" date="2021-02" db="EMBL/GenBank/DDBJ databases">
        <authorList>
            <person name="Nowell W R."/>
        </authorList>
    </citation>
    <scope>NUCLEOTIDE SEQUENCE</scope>
</reference>
<evidence type="ECO:0000313" key="1">
    <source>
        <dbReference type="EMBL" id="CAF1250050.1"/>
    </source>
</evidence>
<name>A0A8S2PNB0_9BILA</name>
<dbReference type="SUPFAM" id="SSF56281">
    <property type="entry name" value="Metallo-hydrolase/oxidoreductase"/>
    <property type="match status" value="1"/>
</dbReference>
<dbReference type="InterPro" id="IPR036866">
    <property type="entry name" value="RibonucZ/Hydroxyglut_hydro"/>
</dbReference>
<dbReference type="Proteomes" id="UP000682733">
    <property type="component" value="Unassembled WGS sequence"/>
</dbReference>
<dbReference type="Proteomes" id="UP000677228">
    <property type="component" value="Unassembled WGS sequence"/>
</dbReference>